<dbReference type="EMBL" id="JAWWNJ010000079">
    <property type="protein sequence ID" value="KAK7002396.1"/>
    <property type="molecule type" value="Genomic_DNA"/>
</dbReference>
<feature type="domain" description="MYND-type" evidence="5">
    <location>
        <begin position="434"/>
        <end position="475"/>
    </location>
</feature>
<dbReference type="AlphaFoldDB" id="A0AAW0A861"/>
<dbReference type="Gene3D" id="6.10.140.2220">
    <property type="match status" value="1"/>
</dbReference>
<evidence type="ECO:0000256" key="4">
    <source>
        <dbReference type="PROSITE-ProRule" id="PRU00134"/>
    </source>
</evidence>
<keyword evidence="1" id="KW-0479">Metal-binding</keyword>
<dbReference type="InterPro" id="IPR002893">
    <property type="entry name" value="Znf_MYND"/>
</dbReference>
<dbReference type="PROSITE" id="PS50865">
    <property type="entry name" value="ZF_MYND_2"/>
    <property type="match status" value="1"/>
</dbReference>
<protein>
    <recommendedName>
        <fullName evidence="5">MYND-type domain-containing protein</fullName>
    </recommendedName>
</protein>
<evidence type="ECO:0000313" key="6">
    <source>
        <dbReference type="EMBL" id="KAK7002396.1"/>
    </source>
</evidence>
<keyword evidence="3" id="KW-0862">Zinc</keyword>
<reference evidence="6 7" key="1">
    <citation type="journal article" date="2024" name="J Genomics">
        <title>Draft genome sequencing and assembly of Favolaschia claudopus CIRM-BRFM 2984 isolated from oak limbs.</title>
        <authorList>
            <person name="Navarro D."/>
            <person name="Drula E."/>
            <person name="Chaduli D."/>
            <person name="Cazenave R."/>
            <person name="Ahrendt S."/>
            <person name="Wang J."/>
            <person name="Lipzen A."/>
            <person name="Daum C."/>
            <person name="Barry K."/>
            <person name="Grigoriev I.V."/>
            <person name="Favel A."/>
            <person name="Rosso M.N."/>
            <person name="Martin F."/>
        </authorList>
    </citation>
    <scope>NUCLEOTIDE SEQUENCE [LARGE SCALE GENOMIC DNA]</scope>
    <source>
        <strain evidence="6 7">CIRM-BRFM 2984</strain>
    </source>
</reference>
<accession>A0AAW0A861</accession>
<evidence type="ECO:0000256" key="2">
    <source>
        <dbReference type="ARBA" id="ARBA00022771"/>
    </source>
</evidence>
<organism evidence="6 7">
    <name type="scientific">Favolaschia claudopus</name>
    <dbReference type="NCBI Taxonomy" id="2862362"/>
    <lineage>
        <taxon>Eukaryota</taxon>
        <taxon>Fungi</taxon>
        <taxon>Dikarya</taxon>
        <taxon>Basidiomycota</taxon>
        <taxon>Agaricomycotina</taxon>
        <taxon>Agaricomycetes</taxon>
        <taxon>Agaricomycetidae</taxon>
        <taxon>Agaricales</taxon>
        <taxon>Marasmiineae</taxon>
        <taxon>Mycenaceae</taxon>
        <taxon>Favolaschia</taxon>
    </lineage>
</organism>
<gene>
    <name evidence="6" type="ORF">R3P38DRAFT_3042745</name>
</gene>
<evidence type="ECO:0000259" key="5">
    <source>
        <dbReference type="PROSITE" id="PS50865"/>
    </source>
</evidence>
<name>A0AAW0A861_9AGAR</name>
<dbReference type="Pfam" id="PF01753">
    <property type="entry name" value="zf-MYND"/>
    <property type="match status" value="1"/>
</dbReference>
<dbReference type="GO" id="GO:0008270">
    <property type="term" value="F:zinc ion binding"/>
    <property type="evidence" value="ECO:0007669"/>
    <property type="project" value="UniProtKB-KW"/>
</dbReference>
<keyword evidence="7" id="KW-1185">Reference proteome</keyword>
<keyword evidence="2 4" id="KW-0863">Zinc-finger</keyword>
<evidence type="ECO:0000256" key="1">
    <source>
        <dbReference type="ARBA" id="ARBA00022723"/>
    </source>
</evidence>
<dbReference type="Proteomes" id="UP001362999">
    <property type="component" value="Unassembled WGS sequence"/>
</dbReference>
<evidence type="ECO:0000313" key="7">
    <source>
        <dbReference type="Proteomes" id="UP001362999"/>
    </source>
</evidence>
<evidence type="ECO:0000256" key="3">
    <source>
        <dbReference type="ARBA" id="ARBA00022833"/>
    </source>
</evidence>
<dbReference type="SUPFAM" id="SSF144232">
    <property type="entry name" value="HIT/MYND zinc finger-like"/>
    <property type="match status" value="1"/>
</dbReference>
<proteinExistence type="predicted"/>
<comment type="caution">
    <text evidence="6">The sequence shown here is derived from an EMBL/GenBank/DDBJ whole genome shotgun (WGS) entry which is preliminary data.</text>
</comment>
<sequence>MHASLKLSNLSRLPFSLKNRARGVLSASLEQAAQDVKKFCTDLQTISSDNRPFLLPVFYTFLDPLQIPATVDQLRSTPTSEASGAAQTDVIRNRVLLTFYSLQSIQAILALDSISLQALSDLWACIWPWISFLDGYSDNLPECNIPATTKLSTFATLINFFANDVGKEIFSSPGVFAVVGRTWAHLLNCYKSDDDAEIIVDEALSDISQFITQAAEHIRKHPDSLDDLGQGAGGLVSRLPSMVVSHLRHFIPHSDTVVTKDIATSVCGMVPFFFEDVQKHFPAFSRALLSCGAVPALITVLRAFGPDQMLVEQIFALSVVHISYFPRHESITEALRAGLFPALFSYDTGRWKGAAVLWLKNLLSRILPGSTIYRSTLVQLRLSLAERDSWDAASTFTTDNLADWNAFLELANSRFQILNDYDSGILKAPKMCDNMQCMALYSDEDIQTCSGCRLFRYCSKDCQLTDWRNDHRWVCAPLSSHRNDYSTNSARDKSFLRALLHHDYTTQREIIAREYLRFVLEYPNLLPVLVFGYIHGACSIEVDPLTLLINTLDFEAALAVTRDGRIQYQIMAVMNGEKPSCLLFPFREVGRNFWEELRAYAASLPLDGNALGRLDEYLPVVLELMQRE</sequence>